<feature type="transmembrane region" description="Helical" evidence="10">
    <location>
        <begin position="32"/>
        <end position="55"/>
    </location>
</feature>
<comment type="subcellular location">
    <subcellularLocation>
        <location evidence="1">Endoplasmic reticulum membrane</location>
        <topology evidence="1">Single-pass type I membrane protein</topology>
    </subcellularLocation>
</comment>
<dbReference type="GO" id="GO:0006458">
    <property type="term" value="P:'de novo' protein folding"/>
    <property type="evidence" value="ECO:0007669"/>
    <property type="project" value="InterPro"/>
</dbReference>
<evidence type="ECO:0000256" key="4">
    <source>
        <dbReference type="ARBA" id="ARBA00017291"/>
    </source>
</evidence>
<evidence type="ECO:0000313" key="12">
    <source>
        <dbReference type="Proteomes" id="UP000663861"/>
    </source>
</evidence>
<dbReference type="PANTHER" id="PTHR28090">
    <property type="entry name" value="PROTEIN ROT1"/>
    <property type="match status" value="1"/>
</dbReference>
<name>A0A8H3H759_9AGAM</name>
<reference evidence="11" key="1">
    <citation type="submission" date="2021-01" db="EMBL/GenBank/DDBJ databases">
        <authorList>
            <person name="Kaushik A."/>
        </authorList>
    </citation>
    <scope>NUCLEOTIDE SEQUENCE</scope>
    <source>
        <strain evidence="11">AG4-RS23</strain>
    </source>
</reference>
<keyword evidence="5 10" id="KW-0812">Transmembrane</keyword>
<evidence type="ECO:0000256" key="2">
    <source>
        <dbReference type="ARBA" id="ARBA00007149"/>
    </source>
</evidence>
<dbReference type="PANTHER" id="PTHR28090:SF1">
    <property type="entry name" value="PROTEIN ROT1"/>
    <property type="match status" value="1"/>
</dbReference>
<comment type="similarity">
    <text evidence="2">Belongs to the ROT1 family.</text>
</comment>
<keyword evidence="9 10" id="KW-0472">Membrane</keyword>
<dbReference type="AlphaFoldDB" id="A0A8H3H759"/>
<sequence>MPGASSHVIQPTTTNTVPHVKKTTVLHTTSPIAMLVHALLATFVPLGTLGQVIMYDMSHNTTSLRGTWSTTNEYVLTNSMIANPSNNEFNVPEQYRSASSATYSFTDDGFWEQYVYRLVSHGTSSCTKGVTIYQHGTYAHGSDGSIVLTPFWQDGRIQILDPCAPISNQIALINQTEHISSWRIFEGPVLRLFGEYYTPAENMTRVYDPPQMLPPRVLSNFG</sequence>
<accession>A0A8H3H759</accession>
<evidence type="ECO:0000256" key="6">
    <source>
        <dbReference type="ARBA" id="ARBA00022729"/>
    </source>
</evidence>
<keyword evidence="7" id="KW-0256">Endoplasmic reticulum</keyword>
<proteinExistence type="inferred from homology"/>
<comment type="caution">
    <text evidence="11">The sequence shown here is derived from an EMBL/GenBank/DDBJ whole genome shotgun (WGS) entry which is preliminary data.</text>
</comment>
<dbReference type="Proteomes" id="UP000663861">
    <property type="component" value="Unassembled WGS sequence"/>
</dbReference>
<dbReference type="GO" id="GO:0005789">
    <property type="term" value="C:endoplasmic reticulum membrane"/>
    <property type="evidence" value="ECO:0007669"/>
    <property type="project" value="UniProtKB-SubCell"/>
</dbReference>
<gene>
    <name evidence="11" type="ORF">RDB_LOCUS110439</name>
</gene>
<evidence type="ECO:0000256" key="10">
    <source>
        <dbReference type="SAM" id="Phobius"/>
    </source>
</evidence>
<evidence type="ECO:0000256" key="3">
    <source>
        <dbReference type="ARBA" id="ARBA00016195"/>
    </source>
</evidence>
<evidence type="ECO:0000313" key="11">
    <source>
        <dbReference type="EMBL" id="CAE6490115.1"/>
    </source>
</evidence>
<evidence type="ECO:0000256" key="9">
    <source>
        <dbReference type="ARBA" id="ARBA00023136"/>
    </source>
</evidence>
<keyword evidence="6" id="KW-0732">Signal</keyword>
<dbReference type="EMBL" id="CAJMWY010002496">
    <property type="protein sequence ID" value="CAE6490115.1"/>
    <property type="molecule type" value="Genomic_DNA"/>
</dbReference>
<dbReference type="Pfam" id="PF10681">
    <property type="entry name" value="Rot1"/>
    <property type="match status" value="1"/>
</dbReference>
<evidence type="ECO:0000256" key="7">
    <source>
        <dbReference type="ARBA" id="ARBA00022824"/>
    </source>
</evidence>
<keyword evidence="8 10" id="KW-1133">Transmembrane helix</keyword>
<evidence type="ECO:0000256" key="1">
    <source>
        <dbReference type="ARBA" id="ARBA00004115"/>
    </source>
</evidence>
<organism evidence="11 12">
    <name type="scientific">Rhizoctonia solani</name>
    <dbReference type="NCBI Taxonomy" id="456999"/>
    <lineage>
        <taxon>Eukaryota</taxon>
        <taxon>Fungi</taxon>
        <taxon>Dikarya</taxon>
        <taxon>Basidiomycota</taxon>
        <taxon>Agaricomycotina</taxon>
        <taxon>Agaricomycetes</taxon>
        <taxon>Cantharellales</taxon>
        <taxon>Ceratobasidiaceae</taxon>
        <taxon>Rhizoctonia</taxon>
    </lineage>
</organism>
<evidence type="ECO:0000256" key="5">
    <source>
        <dbReference type="ARBA" id="ARBA00022692"/>
    </source>
</evidence>
<protein>
    <recommendedName>
        <fullName evidence="4">Protein ROT1</fullName>
    </recommendedName>
    <alternativeName>
        <fullName evidence="3">Protein rot1</fullName>
    </alternativeName>
</protein>
<dbReference type="GO" id="GO:0051082">
    <property type="term" value="F:unfolded protein binding"/>
    <property type="evidence" value="ECO:0007669"/>
    <property type="project" value="TreeGrafter"/>
</dbReference>
<evidence type="ECO:0000256" key="8">
    <source>
        <dbReference type="ARBA" id="ARBA00022989"/>
    </source>
</evidence>
<dbReference type="InterPro" id="IPR019623">
    <property type="entry name" value="Rot1"/>
</dbReference>